<dbReference type="Pfam" id="PF01968">
    <property type="entry name" value="Hydantoinase_A"/>
    <property type="match status" value="1"/>
</dbReference>
<dbReference type="Proteomes" id="UP001232973">
    <property type="component" value="Unassembled WGS sequence"/>
</dbReference>
<comment type="caution">
    <text evidence="4">The sequence shown here is derived from an EMBL/GenBank/DDBJ whole genome shotgun (WGS) entry which is preliminary data.</text>
</comment>
<feature type="domain" description="Hydantoinase A/oxoprolinase" evidence="1">
    <location>
        <begin position="198"/>
        <end position="487"/>
    </location>
</feature>
<evidence type="ECO:0000259" key="2">
    <source>
        <dbReference type="Pfam" id="PF05378"/>
    </source>
</evidence>
<dbReference type="InterPro" id="IPR008040">
    <property type="entry name" value="Hydant_A_N"/>
</dbReference>
<dbReference type="RefSeq" id="WP_274456975.1">
    <property type="nucleotide sequence ID" value="NZ_CP067097.1"/>
</dbReference>
<dbReference type="GO" id="GO:0047423">
    <property type="term" value="F:N-methylhydantoinase (ATP-hydrolyzing) activity"/>
    <property type="evidence" value="ECO:0007669"/>
    <property type="project" value="UniProtKB-EC"/>
</dbReference>
<dbReference type="SUPFAM" id="SSF53067">
    <property type="entry name" value="Actin-like ATPase domain"/>
    <property type="match status" value="1"/>
</dbReference>
<dbReference type="PANTHER" id="PTHR11365">
    <property type="entry name" value="5-OXOPROLINASE RELATED"/>
    <property type="match status" value="1"/>
</dbReference>
<dbReference type="PANTHER" id="PTHR11365:SF23">
    <property type="entry name" value="HYPOTHETICAL 5-OXOPROLINASE (EUROFUNG)-RELATED"/>
    <property type="match status" value="1"/>
</dbReference>
<evidence type="ECO:0000313" key="5">
    <source>
        <dbReference type="Proteomes" id="UP001232973"/>
    </source>
</evidence>
<evidence type="ECO:0000259" key="1">
    <source>
        <dbReference type="Pfam" id="PF01968"/>
    </source>
</evidence>
<dbReference type="EMBL" id="JAUSTP010000012">
    <property type="protein sequence ID" value="MDQ0189912.1"/>
    <property type="molecule type" value="Genomic_DNA"/>
</dbReference>
<accession>A0ABT9XHX5</accession>
<organism evidence="4 5">
    <name type="scientific">Alicyclobacillus cycloheptanicus</name>
    <dbReference type="NCBI Taxonomy" id="1457"/>
    <lineage>
        <taxon>Bacteria</taxon>
        <taxon>Bacillati</taxon>
        <taxon>Bacillota</taxon>
        <taxon>Bacilli</taxon>
        <taxon>Bacillales</taxon>
        <taxon>Alicyclobacillaceae</taxon>
        <taxon>Alicyclobacillus</taxon>
    </lineage>
</organism>
<protein>
    <submittedName>
        <fullName evidence="4">N-methylhydantoinase A</fullName>
        <ecNumber evidence="4">3.5.2.14</ecNumber>
    </submittedName>
</protein>
<feature type="domain" description="Hydantoinase/oxoprolinase N-terminal" evidence="2">
    <location>
        <begin position="5"/>
        <end position="176"/>
    </location>
</feature>
<dbReference type="Pfam" id="PF19278">
    <property type="entry name" value="Hydant_A_C"/>
    <property type="match status" value="1"/>
</dbReference>
<gene>
    <name evidence="4" type="ORF">J2S03_001775</name>
</gene>
<dbReference type="InterPro" id="IPR049517">
    <property type="entry name" value="ACX-like_C"/>
</dbReference>
<dbReference type="InterPro" id="IPR043129">
    <property type="entry name" value="ATPase_NBD"/>
</dbReference>
<dbReference type="EC" id="3.5.2.14" evidence="4"/>
<dbReference type="InterPro" id="IPR045079">
    <property type="entry name" value="Oxoprolinase-like"/>
</dbReference>
<sequence length="702" mass="75440">MAILVGVDVGGTFTDILIFDSDTGKVRVVKTPSTLEDQSIGFLCGIEASGVDVSRIQRIIHGTTVGTNAVLERKGSNVGLITTKGFRDVLEMRRRERAQTWGLWGDYKPLVPRKWRFEVGQRVLADGSVREELNEQEVLAAAEALKAAGVESLAVCFLHSYANASHEKRAVELLRSVWPNAYISASYDILPEIREWERTSTTVVNAYIQPKIDHYLSLLQKRLADNGYTHDVSIIQSNGGVMSSDTARHKSVNTVLSGPAAGVIAAAQVGLSSGFPNVISADMGGTSFDVSLITDGRPSMQSEQKVEFGVVVRVPMIEITTIGAGGGSIAWMDGAGFLQVGPESAGSYPGPVAFGRGGTRPTVTDANVILGRIDADDPIGAKGTSLDVEGAKRAIEEHIAKPLGLDAYAAAEAILKVATSKMAGALRLISVERGHDPRGFALVPFGGAGPLHAAALIRECGIGTAVVPYYPGITSALGCITANVQYDYLRTVNRLLDDFDVDEAAEILRGFEAEGRRLLEESGVAVTDVEVVYQADMAYEGQTHTVLVELPQEEMTLACVQNAFEQVYAHEFSRVLENIPIRVQTLRATVIGIRPKFDLRGLIEDAEDTAPGQGDSPAPIKTRPVYFDGRFVETPVYLREHLRPGAAFDGPAIVEQLDTTTVVEPNMSCVVDSYGHLLLSVSEGTSRRLEEAGEYVLPLSSS</sequence>
<evidence type="ECO:0000259" key="3">
    <source>
        <dbReference type="Pfam" id="PF19278"/>
    </source>
</evidence>
<reference evidence="4 5" key="1">
    <citation type="submission" date="2023-07" db="EMBL/GenBank/DDBJ databases">
        <title>Genomic Encyclopedia of Type Strains, Phase IV (KMG-IV): sequencing the most valuable type-strain genomes for metagenomic binning, comparative biology and taxonomic classification.</title>
        <authorList>
            <person name="Goeker M."/>
        </authorList>
    </citation>
    <scope>NUCLEOTIDE SEQUENCE [LARGE SCALE GENOMIC DNA]</scope>
    <source>
        <strain evidence="4 5">DSM 4006</strain>
    </source>
</reference>
<feature type="domain" description="Acetophenone carboxylase-like C-terminal" evidence="3">
    <location>
        <begin position="514"/>
        <end position="674"/>
    </location>
</feature>
<proteinExistence type="predicted"/>
<dbReference type="InterPro" id="IPR002821">
    <property type="entry name" value="Hydantoinase_A"/>
</dbReference>
<evidence type="ECO:0000313" key="4">
    <source>
        <dbReference type="EMBL" id="MDQ0189912.1"/>
    </source>
</evidence>
<dbReference type="Pfam" id="PF05378">
    <property type="entry name" value="Hydant_A_N"/>
    <property type="match status" value="1"/>
</dbReference>
<keyword evidence="4" id="KW-0378">Hydrolase</keyword>
<name>A0ABT9XHX5_9BACL</name>
<keyword evidence="5" id="KW-1185">Reference proteome</keyword>